<dbReference type="AlphaFoldDB" id="A0A9P5NM84"/>
<reference evidence="3" key="1">
    <citation type="submission" date="2020-11" db="EMBL/GenBank/DDBJ databases">
        <authorList>
            <consortium name="DOE Joint Genome Institute"/>
            <person name="Ahrendt S."/>
            <person name="Riley R."/>
            <person name="Andreopoulos W."/>
            <person name="LaButti K."/>
            <person name="Pangilinan J."/>
            <person name="Ruiz-duenas F.J."/>
            <person name="Barrasa J.M."/>
            <person name="Sanchez-Garcia M."/>
            <person name="Camarero S."/>
            <person name="Miyauchi S."/>
            <person name="Serrano A."/>
            <person name="Linde D."/>
            <person name="Babiker R."/>
            <person name="Drula E."/>
            <person name="Ayuso-Fernandez I."/>
            <person name="Pacheco R."/>
            <person name="Padilla G."/>
            <person name="Ferreira P."/>
            <person name="Barriuso J."/>
            <person name="Kellner H."/>
            <person name="Castanera R."/>
            <person name="Alfaro M."/>
            <person name="Ramirez L."/>
            <person name="Pisabarro A.G."/>
            <person name="Kuo A."/>
            <person name="Tritt A."/>
            <person name="Lipzen A."/>
            <person name="He G."/>
            <person name="Yan M."/>
            <person name="Ng V."/>
            <person name="Cullen D."/>
            <person name="Martin F."/>
            <person name="Rosso M.-N."/>
            <person name="Henrissat B."/>
            <person name="Hibbett D."/>
            <person name="Martinez A.T."/>
            <person name="Grigoriev I.V."/>
        </authorList>
    </citation>
    <scope>NUCLEOTIDE SEQUENCE</scope>
    <source>
        <strain evidence="3">AH 44721</strain>
    </source>
</reference>
<name>A0A9P5NM84_GYMJU</name>
<evidence type="ECO:0000256" key="1">
    <source>
        <dbReference type="SAM" id="MobiDB-lite"/>
    </source>
</evidence>
<organism evidence="3 4">
    <name type="scientific">Gymnopilus junonius</name>
    <name type="common">Spectacular rustgill mushroom</name>
    <name type="synonym">Gymnopilus spectabilis subsp. junonius</name>
    <dbReference type="NCBI Taxonomy" id="109634"/>
    <lineage>
        <taxon>Eukaryota</taxon>
        <taxon>Fungi</taxon>
        <taxon>Dikarya</taxon>
        <taxon>Basidiomycota</taxon>
        <taxon>Agaricomycotina</taxon>
        <taxon>Agaricomycetes</taxon>
        <taxon>Agaricomycetidae</taxon>
        <taxon>Agaricales</taxon>
        <taxon>Agaricineae</taxon>
        <taxon>Hymenogastraceae</taxon>
        <taxon>Gymnopilus</taxon>
    </lineage>
</organism>
<dbReference type="EMBL" id="JADNYJ010000050">
    <property type="protein sequence ID" value="KAF8899907.1"/>
    <property type="molecule type" value="Genomic_DNA"/>
</dbReference>
<evidence type="ECO:0000256" key="2">
    <source>
        <dbReference type="SAM" id="Phobius"/>
    </source>
</evidence>
<feature type="region of interest" description="Disordered" evidence="1">
    <location>
        <begin position="1"/>
        <end position="29"/>
    </location>
</feature>
<dbReference type="OrthoDB" id="3210866at2759"/>
<gene>
    <name evidence="3" type="ORF">CPB84DRAFT_1102015</name>
</gene>
<comment type="caution">
    <text evidence="3">The sequence shown here is derived from an EMBL/GenBank/DDBJ whole genome shotgun (WGS) entry which is preliminary data.</text>
</comment>
<keyword evidence="2" id="KW-1133">Transmembrane helix</keyword>
<evidence type="ECO:0000313" key="4">
    <source>
        <dbReference type="Proteomes" id="UP000724874"/>
    </source>
</evidence>
<protein>
    <submittedName>
        <fullName evidence="3">Uncharacterized protein</fullName>
    </submittedName>
</protein>
<keyword evidence="2" id="KW-0812">Transmembrane</keyword>
<feature type="compositionally biased region" description="Polar residues" evidence="1">
    <location>
        <begin position="1"/>
        <end position="10"/>
    </location>
</feature>
<accession>A0A9P5NM84</accession>
<keyword evidence="4" id="KW-1185">Reference proteome</keyword>
<sequence>MHVSWRGSQPPSRPVNRFVTEPSSSRLGRSDGACVTPFASVSFHRHCSLPGAIPFWFHLRAHLLISPLCRSVDLFDGPWPTDGLVYVLASFGADSNCSFDTTNPQELAVLVLARVIYLLATSFLISALFLWIPYYIYAMMDVDEQENIEMDVDAPDLEKGAPCEQDSSRLPFPKLNSDGTIETQYLAIHSLRRPQLVDLCRQFNIPHSGVNMPNLTKRLEDFSRKDDLWDRSGARRAHLGVDLGLTKPSDCTEEVSKAARDHVQG</sequence>
<proteinExistence type="predicted"/>
<keyword evidence="2" id="KW-0472">Membrane</keyword>
<feature type="transmembrane region" description="Helical" evidence="2">
    <location>
        <begin position="115"/>
        <end position="137"/>
    </location>
</feature>
<evidence type="ECO:0000313" key="3">
    <source>
        <dbReference type="EMBL" id="KAF8899907.1"/>
    </source>
</evidence>
<dbReference type="Proteomes" id="UP000724874">
    <property type="component" value="Unassembled WGS sequence"/>
</dbReference>